<proteinExistence type="predicted"/>
<sequence>MTDIVPPDMWICSACNGPNLIELAEERCPVCEHVRCPACKGPGDEYTVACGLFLDPDMFSLSTGSFPATAFSIPGGASRSLSSIYGHGAEGFTKANVIGHLGGDGWDRTPKAGDYGATCRVIHSYC</sequence>
<dbReference type="EMBL" id="KV744886">
    <property type="protein sequence ID" value="OCK82503.1"/>
    <property type="molecule type" value="Genomic_DNA"/>
</dbReference>
<organism evidence="1 2">
    <name type="scientific">Lepidopterella palustris CBS 459.81</name>
    <dbReference type="NCBI Taxonomy" id="1314670"/>
    <lineage>
        <taxon>Eukaryota</taxon>
        <taxon>Fungi</taxon>
        <taxon>Dikarya</taxon>
        <taxon>Ascomycota</taxon>
        <taxon>Pezizomycotina</taxon>
        <taxon>Dothideomycetes</taxon>
        <taxon>Pleosporomycetidae</taxon>
        <taxon>Mytilinidiales</taxon>
        <taxon>Argynnaceae</taxon>
        <taxon>Lepidopterella</taxon>
    </lineage>
</organism>
<dbReference type="OrthoDB" id="4369595at2759"/>
<dbReference type="AlphaFoldDB" id="A0A8E2JHB6"/>
<keyword evidence="2" id="KW-1185">Reference proteome</keyword>
<evidence type="ECO:0000313" key="1">
    <source>
        <dbReference type="EMBL" id="OCK82503.1"/>
    </source>
</evidence>
<accession>A0A8E2JHB6</accession>
<reference evidence="1 2" key="1">
    <citation type="journal article" date="2016" name="Nat. Commun.">
        <title>Ectomycorrhizal ecology is imprinted in the genome of the dominant symbiotic fungus Cenococcum geophilum.</title>
        <authorList>
            <consortium name="DOE Joint Genome Institute"/>
            <person name="Peter M."/>
            <person name="Kohler A."/>
            <person name="Ohm R.A."/>
            <person name="Kuo A."/>
            <person name="Krutzmann J."/>
            <person name="Morin E."/>
            <person name="Arend M."/>
            <person name="Barry K.W."/>
            <person name="Binder M."/>
            <person name="Choi C."/>
            <person name="Clum A."/>
            <person name="Copeland A."/>
            <person name="Grisel N."/>
            <person name="Haridas S."/>
            <person name="Kipfer T."/>
            <person name="LaButti K."/>
            <person name="Lindquist E."/>
            <person name="Lipzen A."/>
            <person name="Maire R."/>
            <person name="Meier B."/>
            <person name="Mihaltcheva S."/>
            <person name="Molinier V."/>
            <person name="Murat C."/>
            <person name="Poggeler S."/>
            <person name="Quandt C.A."/>
            <person name="Sperisen C."/>
            <person name="Tritt A."/>
            <person name="Tisserant E."/>
            <person name="Crous P.W."/>
            <person name="Henrissat B."/>
            <person name="Nehls U."/>
            <person name="Egli S."/>
            <person name="Spatafora J.W."/>
            <person name="Grigoriev I.V."/>
            <person name="Martin F.M."/>
        </authorList>
    </citation>
    <scope>NUCLEOTIDE SEQUENCE [LARGE SCALE GENOMIC DNA]</scope>
    <source>
        <strain evidence="1 2">CBS 459.81</strain>
    </source>
</reference>
<name>A0A8E2JHB6_9PEZI</name>
<dbReference type="Proteomes" id="UP000250266">
    <property type="component" value="Unassembled WGS sequence"/>
</dbReference>
<gene>
    <name evidence="1" type="ORF">K432DRAFT_472008</name>
</gene>
<evidence type="ECO:0000313" key="2">
    <source>
        <dbReference type="Proteomes" id="UP000250266"/>
    </source>
</evidence>
<protein>
    <submittedName>
        <fullName evidence="1">Uncharacterized protein</fullName>
    </submittedName>
</protein>